<keyword evidence="2" id="KW-0812">Transmembrane</keyword>
<evidence type="ECO:0000313" key="4">
    <source>
        <dbReference type="Proteomes" id="UP001172159"/>
    </source>
</evidence>
<name>A0AA40BN72_9PEZI</name>
<feature type="transmembrane region" description="Helical" evidence="2">
    <location>
        <begin position="249"/>
        <end position="270"/>
    </location>
</feature>
<organism evidence="3 4">
    <name type="scientific">Apiosordaria backusii</name>
    <dbReference type="NCBI Taxonomy" id="314023"/>
    <lineage>
        <taxon>Eukaryota</taxon>
        <taxon>Fungi</taxon>
        <taxon>Dikarya</taxon>
        <taxon>Ascomycota</taxon>
        <taxon>Pezizomycotina</taxon>
        <taxon>Sordariomycetes</taxon>
        <taxon>Sordariomycetidae</taxon>
        <taxon>Sordariales</taxon>
        <taxon>Lasiosphaeriaceae</taxon>
        <taxon>Apiosordaria</taxon>
    </lineage>
</organism>
<evidence type="ECO:0000256" key="1">
    <source>
        <dbReference type="SAM" id="MobiDB-lite"/>
    </source>
</evidence>
<dbReference type="AlphaFoldDB" id="A0AA40BN72"/>
<keyword evidence="2" id="KW-1133">Transmembrane helix</keyword>
<keyword evidence="4" id="KW-1185">Reference proteome</keyword>
<comment type="caution">
    <text evidence="3">The sequence shown here is derived from an EMBL/GenBank/DDBJ whole genome shotgun (WGS) entry which is preliminary data.</text>
</comment>
<proteinExistence type="predicted"/>
<dbReference type="EMBL" id="JAUKTV010000005">
    <property type="protein sequence ID" value="KAK0737337.1"/>
    <property type="molecule type" value="Genomic_DNA"/>
</dbReference>
<accession>A0AA40BN72</accession>
<evidence type="ECO:0000313" key="3">
    <source>
        <dbReference type="EMBL" id="KAK0737337.1"/>
    </source>
</evidence>
<sequence>MASPLDNVGPVTTVFTGPSTCLSTTSFIGNGIAGFYVAAFWSDVTECYPPGTQSLDLHTIYYYSPGICPSGWAPVASMESDFPITASDYSQKALAPKGTTAWLCCPSGFTPDRPWSSTLWYNTRDCASTIPRHSTMTNVWMTTEPVGALSNIIASTRLMVLAKGIPIMWQESDTAVVNWWQTANPLLVAPTTTSSRLPTGQTIFRTVTGPGGSVSTLSGDAIPSSTGGQSPPDSQPGTQSSDLSTGAKIGIGISVGVAMIAIGVAVYFFVRFMRASKTPPGTFFGPRHSEHEKVREEQQQEVELQGGDVPRTELGARANVHEFEAPRRVYELPGTTRQ</sequence>
<gene>
    <name evidence="3" type="ORF">B0T21DRAFT_162466</name>
</gene>
<protein>
    <submittedName>
        <fullName evidence="3">Uncharacterized protein</fullName>
    </submittedName>
</protein>
<feature type="compositionally biased region" description="Polar residues" evidence="1">
    <location>
        <begin position="213"/>
        <end position="243"/>
    </location>
</feature>
<reference evidence="3" key="1">
    <citation type="submission" date="2023-06" db="EMBL/GenBank/DDBJ databases">
        <title>Genome-scale phylogeny and comparative genomics of the fungal order Sordariales.</title>
        <authorList>
            <consortium name="Lawrence Berkeley National Laboratory"/>
            <person name="Hensen N."/>
            <person name="Bonometti L."/>
            <person name="Westerberg I."/>
            <person name="Brannstrom I.O."/>
            <person name="Guillou S."/>
            <person name="Cros-Aarteil S."/>
            <person name="Calhoun S."/>
            <person name="Haridas S."/>
            <person name="Kuo A."/>
            <person name="Mondo S."/>
            <person name="Pangilinan J."/>
            <person name="Riley R."/>
            <person name="Labutti K."/>
            <person name="Andreopoulos B."/>
            <person name="Lipzen A."/>
            <person name="Chen C."/>
            <person name="Yanf M."/>
            <person name="Daum C."/>
            <person name="Ng V."/>
            <person name="Clum A."/>
            <person name="Steindorff A."/>
            <person name="Ohm R."/>
            <person name="Martin F."/>
            <person name="Silar P."/>
            <person name="Natvig D."/>
            <person name="Lalanne C."/>
            <person name="Gautier V."/>
            <person name="Ament-Velasquez S.L."/>
            <person name="Kruys A."/>
            <person name="Hutchinson M.I."/>
            <person name="Powell A.J."/>
            <person name="Barry K."/>
            <person name="Miller A.N."/>
            <person name="Grigoriev I.V."/>
            <person name="Debuchy R."/>
            <person name="Gladieux P."/>
            <person name="Thoren M.H."/>
            <person name="Johannesson H."/>
        </authorList>
    </citation>
    <scope>NUCLEOTIDE SEQUENCE</scope>
    <source>
        <strain evidence="3">CBS 540.89</strain>
    </source>
</reference>
<feature type="region of interest" description="Disordered" evidence="1">
    <location>
        <begin position="207"/>
        <end position="243"/>
    </location>
</feature>
<keyword evidence="2" id="KW-0472">Membrane</keyword>
<dbReference type="Proteomes" id="UP001172159">
    <property type="component" value="Unassembled WGS sequence"/>
</dbReference>
<evidence type="ECO:0000256" key="2">
    <source>
        <dbReference type="SAM" id="Phobius"/>
    </source>
</evidence>